<proteinExistence type="predicted"/>
<dbReference type="EMBL" id="VBAM01000183">
    <property type="protein sequence ID" value="TMJ12519.1"/>
    <property type="molecule type" value="Genomic_DNA"/>
</dbReference>
<evidence type="ECO:0000313" key="2">
    <source>
        <dbReference type="EMBL" id="TMI81536.1"/>
    </source>
</evidence>
<dbReference type="InterPro" id="IPR029044">
    <property type="entry name" value="Nucleotide-diphossugar_trans"/>
</dbReference>
<sequence>MISAVVLAAGRSVRMGTPKLLLKLSGRSMVQRVLDSVRGSRCDEIVVVLGEAAERVGAEAAGDRVRLVVNERYGEGMGTSLAAGIAALGPQCEAAVVLLGDQPCVTAGMIDALIDAHRRTGKPIVASRYGSVIGAPTLIGRALFPEARRLAGDSGGRVLIQQHPDLVDEVRFPPAAAADVDTPEEFARLRAAIERDTPPTTPR</sequence>
<dbReference type="CDD" id="cd04182">
    <property type="entry name" value="GT_2_like_f"/>
    <property type="match status" value="1"/>
</dbReference>
<comment type="caution">
    <text evidence="3">The sequence shown here is derived from an EMBL/GenBank/DDBJ whole genome shotgun (WGS) entry which is preliminary data.</text>
</comment>
<dbReference type="AlphaFoldDB" id="A0A537LWY3"/>
<dbReference type="PANTHER" id="PTHR43777">
    <property type="entry name" value="MOLYBDENUM COFACTOR CYTIDYLYLTRANSFERASE"/>
    <property type="match status" value="1"/>
</dbReference>
<name>A0A537LWY3_9BACT</name>
<organism evidence="3 5">
    <name type="scientific">Candidatus Segetimicrobium genomatis</name>
    <dbReference type="NCBI Taxonomy" id="2569760"/>
    <lineage>
        <taxon>Bacteria</taxon>
        <taxon>Bacillati</taxon>
        <taxon>Candidatus Sysuimicrobiota</taxon>
        <taxon>Candidatus Sysuimicrobiia</taxon>
        <taxon>Candidatus Sysuimicrobiales</taxon>
        <taxon>Candidatus Segetimicrobiaceae</taxon>
        <taxon>Candidatus Segetimicrobium</taxon>
    </lineage>
</organism>
<protein>
    <submittedName>
        <fullName evidence="3">Nucleotidyltransferase family protein</fullName>
    </submittedName>
</protein>
<evidence type="ECO:0000313" key="4">
    <source>
        <dbReference type="Proteomes" id="UP000320048"/>
    </source>
</evidence>
<dbReference type="EMBL" id="VBAO01000167">
    <property type="protein sequence ID" value="TMI81536.1"/>
    <property type="molecule type" value="Genomic_DNA"/>
</dbReference>
<accession>A0A537LWY3</accession>
<feature type="domain" description="MobA-like NTP transferase" evidence="1">
    <location>
        <begin position="4"/>
        <end position="164"/>
    </location>
</feature>
<dbReference type="Proteomes" id="UP000320048">
    <property type="component" value="Unassembled WGS sequence"/>
</dbReference>
<evidence type="ECO:0000313" key="3">
    <source>
        <dbReference type="EMBL" id="TMJ12519.1"/>
    </source>
</evidence>
<gene>
    <name evidence="3" type="ORF">E6H02_05905</name>
    <name evidence="2" type="ORF">E6H04_06470</name>
</gene>
<dbReference type="PANTHER" id="PTHR43777:SF1">
    <property type="entry name" value="MOLYBDENUM COFACTOR CYTIDYLYLTRANSFERASE"/>
    <property type="match status" value="1"/>
</dbReference>
<dbReference type="Proteomes" id="UP000320393">
    <property type="component" value="Unassembled WGS sequence"/>
</dbReference>
<reference evidence="4 5" key="1">
    <citation type="journal article" date="2019" name="Nat. Microbiol.">
        <title>Mediterranean grassland soil C-N compound turnover is dependent on rainfall and depth, and is mediated by genomically divergent microorganisms.</title>
        <authorList>
            <person name="Diamond S."/>
            <person name="Andeer P.F."/>
            <person name="Li Z."/>
            <person name="Crits-Christoph A."/>
            <person name="Burstein D."/>
            <person name="Anantharaman K."/>
            <person name="Lane K.R."/>
            <person name="Thomas B.C."/>
            <person name="Pan C."/>
            <person name="Northen T.R."/>
            <person name="Banfield J.F."/>
        </authorList>
    </citation>
    <scope>NUCLEOTIDE SEQUENCE [LARGE SCALE GENOMIC DNA]</scope>
    <source>
        <strain evidence="3">NP_5</strain>
        <strain evidence="2">NP_7</strain>
    </source>
</reference>
<dbReference type="InterPro" id="IPR025877">
    <property type="entry name" value="MobA-like_NTP_Trfase"/>
</dbReference>
<dbReference type="Pfam" id="PF12804">
    <property type="entry name" value="NTP_transf_3"/>
    <property type="match status" value="1"/>
</dbReference>
<keyword evidence="3" id="KW-0808">Transferase</keyword>
<dbReference type="SUPFAM" id="SSF53448">
    <property type="entry name" value="Nucleotide-diphospho-sugar transferases"/>
    <property type="match status" value="1"/>
</dbReference>
<dbReference type="GO" id="GO:0016779">
    <property type="term" value="F:nucleotidyltransferase activity"/>
    <property type="evidence" value="ECO:0007669"/>
    <property type="project" value="UniProtKB-ARBA"/>
</dbReference>
<dbReference type="Gene3D" id="3.90.550.10">
    <property type="entry name" value="Spore Coat Polysaccharide Biosynthesis Protein SpsA, Chain A"/>
    <property type="match status" value="1"/>
</dbReference>
<evidence type="ECO:0000259" key="1">
    <source>
        <dbReference type="Pfam" id="PF12804"/>
    </source>
</evidence>
<evidence type="ECO:0000313" key="5">
    <source>
        <dbReference type="Proteomes" id="UP000320393"/>
    </source>
</evidence>